<dbReference type="InterPro" id="IPR003495">
    <property type="entry name" value="CobW/HypB/UreG_nucleotide-bd"/>
</dbReference>
<evidence type="ECO:0000256" key="7">
    <source>
        <dbReference type="ARBA" id="ARBA00023134"/>
    </source>
</evidence>
<gene>
    <name evidence="9" type="ORF">SAMN05660706_12843</name>
</gene>
<evidence type="ECO:0000256" key="4">
    <source>
        <dbReference type="ARBA" id="ARBA00022741"/>
    </source>
</evidence>
<dbReference type="PANTHER" id="PTHR30134">
    <property type="entry name" value="HYDROGENASE PROTEIN ASSEMBLY PROTEIN, NICKEL CHAPERONE"/>
    <property type="match status" value="1"/>
</dbReference>
<evidence type="ECO:0000256" key="6">
    <source>
        <dbReference type="ARBA" id="ARBA00022833"/>
    </source>
</evidence>
<dbReference type="STRING" id="39060.SAMN05660706_12843"/>
<evidence type="ECO:0000313" key="10">
    <source>
        <dbReference type="Proteomes" id="UP000199584"/>
    </source>
</evidence>
<protein>
    <submittedName>
        <fullName evidence="9">Hydrogenase nickel incorporation protein HypB</fullName>
    </submittedName>
</protein>
<evidence type="ECO:0000313" key="9">
    <source>
        <dbReference type="EMBL" id="SFR13637.1"/>
    </source>
</evidence>
<dbReference type="GO" id="GO:0005525">
    <property type="term" value="F:GTP binding"/>
    <property type="evidence" value="ECO:0007669"/>
    <property type="project" value="UniProtKB-KW"/>
</dbReference>
<evidence type="ECO:0000256" key="3">
    <source>
        <dbReference type="ARBA" id="ARBA00022723"/>
    </source>
</evidence>
<dbReference type="SUPFAM" id="SSF52540">
    <property type="entry name" value="P-loop containing nucleoside triphosphate hydrolases"/>
    <property type="match status" value="1"/>
</dbReference>
<dbReference type="AlphaFoldDB" id="A0A1I6E7J7"/>
<dbReference type="EMBL" id="FOYM01000028">
    <property type="protein sequence ID" value="SFR13637.1"/>
    <property type="molecule type" value="Genomic_DNA"/>
</dbReference>
<dbReference type="GO" id="GO:0051604">
    <property type="term" value="P:protein maturation"/>
    <property type="evidence" value="ECO:0007669"/>
    <property type="project" value="InterPro"/>
</dbReference>
<evidence type="ECO:0000256" key="5">
    <source>
        <dbReference type="ARBA" id="ARBA00022801"/>
    </source>
</evidence>
<sequence length="219" mass="23045">MKVIVGKDLLTANANQAGENRARFNAGRVVAVNLISSPGSGKTTLLEKTAALLGADLKMGVIVGDLYTARDAERVAQAGLTAVQINTEGLCHLTANMVARALAEMPLAELDLLFIENVGNLVCPAAFDLGEHAKVAVLSVAEGIDKPAKYPGVFREAGAAVITKADLLPYTDFDLPACLHDLKEINGRLPVFVTSAKSGRGLKEWCGWLKALAGEVYGC</sequence>
<dbReference type="RefSeq" id="WP_092486119.1">
    <property type="nucleotide sequence ID" value="NZ_FOYM01000028.1"/>
</dbReference>
<dbReference type="GO" id="GO:0008270">
    <property type="term" value="F:zinc ion binding"/>
    <property type="evidence" value="ECO:0007669"/>
    <property type="project" value="TreeGrafter"/>
</dbReference>
<evidence type="ECO:0000256" key="1">
    <source>
        <dbReference type="ARBA" id="ARBA00006211"/>
    </source>
</evidence>
<evidence type="ECO:0000259" key="8">
    <source>
        <dbReference type="Pfam" id="PF02492"/>
    </source>
</evidence>
<evidence type="ECO:0000256" key="2">
    <source>
        <dbReference type="ARBA" id="ARBA00022596"/>
    </source>
</evidence>
<feature type="domain" description="CobW/HypB/UreG nucleotide-binding" evidence="8">
    <location>
        <begin position="33"/>
        <end position="192"/>
    </location>
</feature>
<dbReference type="CDD" id="cd05390">
    <property type="entry name" value="HypB"/>
    <property type="match status" value="1"/>
</dbReference>
<dbReference type="GO" id="GO:0003924">
    <property type="term" value="F:GTPase activity"/>
    <property type="evidence" value="ECO:0007669"/>
    <property type="project" value="InterPro"/>
</dbReference>
<dbReference type="GO" id="GO:0016151">
    <property type="term" value="F:nickel cation binding"/>
    <property type="evidence" value="ECO:0007669"/>
    <property type="project" value="InterPro"/>
</dbReference>
<keyword evidence="5" id="KW-0378">Hydrolase</keyword>
<keyword evidence="10" id="KW-1185">Reference proteome</keyword>
<keyword evidence="7" id="KW-0342">GTP-binding</keyword>
<keyword evidence="2" id="KW-0533">Nickel</keyword>
<keyword evidence="6" id="KW-0862">Zinc</keyword>
<keyword evidence="3" id="KW-0479">Metal-binding</keyword>
<dbReference type="PANTHER" id="PTHR30134:SF2">
    <property type="entry name" value="HYDROGENASE MATURATION FACTOR HYPB"/>
    <property type="match status" value="1"/>
</dbReference>
<proteinExistence type="inferred from homology"/>
<dbReference type="NCBIfam" id="TIGR00073">
    <property type="entry name" value="hypB"/>
    <property type="match status" value="1"/>
</dbReference>
<dbReference type="InterPro" id="IPR027417">
    <property type="entry name" value="P-loop_NTPase"/>
</dbReference>
<dbReference type="OrthoDB" id="9802035at2"/>
<dbReference type="Pfam" id="PF02492">
    <property type="entry name" value="cobW"/>
    <property type="match status" value="1"/>
</dbReference>
<comment type="similarity">
    <text evidence="1">Belongs to the SIMIBI class G3E GTPase family. HypB/HupM subfamily.</text>
</comment>
<organism evidence="9 10">
    <name type="scientific">Desulfoscipio geothermicus DSM 3669</name>
    <dbReference type="NCBI Taxonomy" id="1121426"/>
    <lineage>
        <taxon>Bacteria</taxon>
        <taxon>Bacillati</taxon>
        <taxon>Bacillota</taxon>
        <taxon>Clostridia</taxon>
        <taxon>Eubacteriales</taxon>
        <taxon>Desulfallaceae</taxon>
        <taxon>Desulfoscipio</taxon>
    </lineage>
</organism>
<dbReference type="Proteomes" id="UP000199584">
    <property type="component" value="Unassembled WGS sequence"/>
</dbReference>
<name>A0A1I6E7J7_9FIRM</name>
<dbReference type="Gene3D" id="3.40.50.300">
    <property type="entry name" value="P-loop containing nucleotide triphosphate hydrolases"/>
    <property type="match status" value="1"/>
</dbReference>
<dbReference type="PIRSF" id="PIRSF005624">
    <property type="entry name" value="Ni-bind_GTPase"/>
    <property type="match status" value="1"/>
</dbReference>
<keyword evidence="4" id="KW-0547">Nucleotide-binding</keyword>
<accession>A0A1I6E7J7</accession>
<dbReference type="InterPro" id="IPR004392">
    <property type="entry name" value="Hyd_mat_HypB"/>
</dbReference>
<reference evidence="10" key="1">
    <citation type="submission" date="2016-10" db="EMBL/GenBank/DDBJ databases">
        <authorList>
            <person name="Varghese N."/>
            <person name="Submissions S."/>
        </authorList>
    </citation>
    <scope>NUCLEOTIDE SEQUENCE [LARGE SCALE GENOMIC DNA]</scope>
    <source>
        <strain evidence="10">DSM 3669</strain>
    </source>
</reference>